<keyword evidence="3" id="KW-1185">Reference proteome</keyword>
<dbReference type="AlphaFoldDB" id="A0AAV8UT06"/>
<proteinExistence type="predicted"/>
<sequence>MARKGGRLGHGAAPRDVVAHQLSEKVKGRVAKLRKKAAMLVDSSEAKICGSKEQLRKKLLVVENLISQHKRLSQQVQRQVQHQKSFIKEEHARVATVLQQFEADIAELQS</sequence>
<comment type="caution">
    <text evidence="2">The sequence shown here is derived from an EMBL/GenBank/DDBJ whole genome shotgun (WGS) entry which is preliminary data.</text>
</comment>
<reference evidence="2 3" key="1">
    <citation type="journal article" date="2023" name="Nat. Commun.">
        <title>Origin of minicircular mitochondrial genomes in red algae.</title>
        <authorList>
            <person name="Lee Y."/>
            <person name="Cho C.H."/>
            <person name="Lee Y.M."/>
            <person name="Park S.I."/>
            <person name="Yang J.H."/>
            <person name="West J.A."/>
            <person name="Bhattacharya D."/>
            <person name="Yoon H.S."/>
        </authorList>
    </citation>
    <scope>NUCLEOTIDE SEQUENCE [LARGE SCALE GENOMIC DNA]</scope>
    <source>
        <strain evidence="2 3">CCMP1338</strain>
        <tissue evidence="2">Whole cell</tissue>
    </source>
</reference>
<evidence type="ECO:0000256" key="1">
    <source>
        <dbReference type="SAM" id="MobiDB-lite"/>
    </source>
</evidence>
<feature type="region of interest" description="Disordered" evidence="1">
    <location>
        <begin position="1"/>
        <end position="20"/>
    </location>
</feature>
<dbReference type="EMBL" id="JAMWBK010000006">
    <property type="protein sequence ID" value="KAJ8904222.1"/>
    <property type="molecule type" value="Genomic_DNA"/>
</dbReference>
<name>A0AAV8UT06_9RHOD</name>
<evidence type="ECO:0000313" key="3">
    <source>
        <dbReference type="Proteomes" id="UP001157974"/>
    </source>
</evidence>
<protein>
    <recommendedName>
        <fullName evidence="4">Tubulin-specific chaperone A</fullName>
    </recommendedName>
</protein>
<accession>A0AAV8UT06</accession>
<organism evidence="2 3">
    <name type="scientific">Rhodosorus marinus</name>
    <dbReference type="NCBI Taxonomy" id="101924"/>
    <lineage>
        <taxon>Eukaryota</taxon>
        <taxon>Rhodophyta</taxon>
        <taxon>Stylonematophyceae</taxon>
        <taxon>Stylonematales</taxon>
        <taxon>Stylonemataceae</taxon>
        <taxon>Rhodosorus</taxon>
    </lineage>
</organism>
<evidence type="ECO:0000313" key="2">
    <source>
        <dbReference type="EMBL" id="KAJ8904222.1"/>
    </source>
</evidence>
<gene>
    <name evidence="2" type="ORF">NDN08_000747</name>
</gene>
<dbReference type="Proteomes" id="UP001157974">
    <property type="component" value="Unassembled WGS sequence"/>
</dbReference>
<evidence type="ECO:0008006" key="4">
    <source>
        <dbReference type="Google" id="ProtNLM"/>
    </source>
</evidence>